<dbReference type="Proteomes" id="UP000006048">
    <property type="component" value="Chromosome"/>
</dbReference>
<dbReference type="STRING" id="869212.Turpa_1107"/>
<dbReference type="HOGENOM" id="CLU_147162_7_0_12"/>
<keyword evidence="1" id="KW-1277">Toxin-antitoxin system</keyword>
<evidence type="ECO:0000313" key="2">
    <source>
        <dbReference type="EMBL" id="AFM11755.1"/>
    </source>
</evidence>
<sequence>MALEFLEPATFEVDEAFRFYEGQRSGLGLDFIFDLRACLERIVRYPNAWQPFELETRRCRLTKFPYAAVYAEEADLILIVAVMHLHREPGYWSDRIKNNR</sequence>
<evidence type="ECO:0000313" key="3">
    <source>
        <dbReference type="Proteomes" id="UP000006048"/>
    </source>
</evidence>
<dbReference type="InterPro" id="IPR007712">
    <property type="entry name" value="RelE/ParE_toxin"/>
</dbReference>
<accession>I4B398</accession>
<evidence type="ECO:0000256" key="1">
    <source>
        <dbReference type="ARBA" id="ARBA00022649"/>
    </source>
</evidence>
<dbReference type="InterPro" id="IPR035093">
    <property type="entry name" value="RelE/ParE_toxin_dom_sf"/>
</dbReference>
<protein>
    <recommendedName>
        <fullName evidence="4">Plasmid stabilization system</fullName>
    </recommendedName>
</protein>
<organism evidence="2 3">
    <name type="scientific">Turneriella parva (strain ATCC BAA-1111 / DSM 21527 / NCTC 11395 / H)</name>
    <name type="common">Leptospira parva</name>
    <dbReference type="NCBI Taxonomy" id="869212"/>
    <lineage>
        <taxon>Bacteria</taxon>
        <taxon>Pseudomonadati</taxon>
        <taxon>Spirochaetota</taxon>
        <taxon>Spirochaetia</taxon>
        <taxon>Leptospirales</taxon>
        <taxon>Leptospiraceae</taxon>
        <taxon>Turneriella</taxon>
    </lineage>
</organism>
<dbReference type="OrthoDB" id="9809155at2"/>
<evidence type="ECO:0008006" key="4">
    <source>
        <dbReference type="Google" id="ProtNLM"/>
    </source>
</evidence>
<dbReference type="Gene3D" id="3.30.2310.20">
    <property type="entry name" value="RelE-like"/>
    <property type="match status" value="1"/>
</dbReference>
<name>I4B398_TURPD</name>
<reference evidence="2 3" key="1">
    <citation type="submission" date="2012-06" db="EMBL/GenBank/DDBJ databases">
        <title>The complete chromosome of genome of Turneriella parva DSM 21527.</title>
        <authorList>
            <consortium name="US DOE Joint Genome Institute (JGI-PGF)"/>
            <person name="Lucas S."/>
            <person name="Han J."/>
            <person name="Lapidus A."/>
            <person name="Bruce D."/>
            <person name="Goodwin L."/>
            <person name="Pitluck S."/>
            <person name="Peters L."/>
            <person name="Kyrpides N."/>
            <person name="Mavromatis K."/>
            <person name="Ivanova N."/>
            <person name="Mikhailova N."/>
            <person name="Chertkov O."/>
            <person name="Detter J.C."/>
            <person name="Tapia R."/>
            <person name="Han C."/>
            <person name="Land M."/>
            <person name="Hauser L."/>
            <person name="Markowitz V."/>
            <person name="Cheng J.-F."/>
            <person name="Hugenholtz P."/>
            <person name="Woyke T."/>
            <person name="Wu D."/>
            <person name="Gronow S."/>
            <person name="Wellnitz S."/>
            <person name="Brambilla E."/>
            <person name="Klenk H.-P."/>
            <person name="Eisen J.A."/>
        </authorList>
    </citation>
    <scope>NUCLEOTIDE SEQUENCE [LARGE SCALE GENOMIC DNA]</scope>
    <source>
        <strain evidence="3">ATCC BAA-1111 / DSM 21527 / NCTC 11395 / H</strain>
    </source>
</reference>
<dbReference type="KEGG" id="tpx:Turpa_1107"/>
<proteinExistence type="predicted"/>
<dbReference type="RefSeq" id="WP_014802272.1">
    <property type="nucleotide sequence ID" value="NC_018020.1"/>
</dbReference>
<keyword evidence="3" id="KW-1185">Reference proteome</keyword>
<dbReference type="Pfam" id="PF05016">
    <property type="entry name" value="ParE_toxin"/>
    <property type="match status" value="1"/>
</dbReference>
<dbReference type="AlphaFoldDB" id="I4B398"/>
<gene>
    <name evidence="2" type="ordered locus">Turpa_1107</name>
</gene>
<dbReference type="EMBL" id="CP002959">
    <property type="protein sequence ID" value="AFM11755.1"/>
    <property type="molecule type" value="Genomic_DNA"/>
</dbReference>